<proteinExistence type="predicted"/>
<feature type="signal peptide" evidence="1">
    <location>
        <begin position="1"/>
        <end position="28"/>
    </location>
</feature>
<accession>A0ABD3JRG6</accession>
<dbReference type="Pfam" id="PF21529">
    <property type="entry name" value="GLV1-2"/>
    <property type="match status" value="1"/>
</dbReference>
<dbReference type="AlphaFoldDB" id="A0ABD3JRG6"/>
<dbReference type="InterPro" id="IPR049306">
    <property type="entry name" value="GLV1-2"/>
</dbReference>
<evidence type="ECO:0000313" key="2">
    <source>
        <dbReference type="EMBL" id="KAL3728864.1"/>
    </source>
</evidence>
<evidence type="ECO:0008006" key="4">
    <source>
        <dbReference type="Google" id="ProtNLM"/>
    </source>
</evidence>
<keyword evidence="3" id="KW-1185">Reference proteome</keyword>
<organism evidence="2 3">
    <name type="scientific">Eucalyptus globulus</name>
    <name type="common">Tasmanian blue gum</name>
    <dbReference type="NCBI Taxonomy" id="34317"/>
    <lineage>
        <taxon>Eukaryota</taxon>
        <taxon>Viridiplantae</taxon>
        <taxon>Streptophyta</taxon>
        <taxon>Embryophyta</taxon>
        <taxon>Tracheophyta</taxon>
        <taxon>Spermatophyta</taxon>
        <taxon>Magnoliopsida</taxon>
        <taxon>eudicotyledons</taxon>
        <taxon>Gunneridae</taxon>
        <taxon>Pentapetalae</taxon>
        <taxon>rosids</taxon>
        <taxon>malvids</taxon>
        <taxon>Myrtales</taxon>
        <taxon>Myrtaceae</taxon>
        <taxon>Myrtoideae</taxon>
        <taxon>Eucalypteae</taxon>
        <taxon>Eucalyptus</taxon>
    </lineage>
</organism>
<name>A0ABD3JRG6_EUCGL</name>
<sequence>MANNNRLSCKRLVLVAFCFLCFISITAQGRSLHAAAVENIDGLVPKDVNTPKEEGTMEADDDFSLIDYSPAKKKTPIHN</sequence>
<evidence type="ECO:0000313" key="3">
    <source>
        <dbReference type="Proteomes" id="UP001634007"/>
    </source>
</evidence>
<feature type="chain" id="PRO_5044814725" description="Root meristem growth factor 9" evidence="1">
    <location>
        <begin position="29"/>
        <end position="79"/>
    </location>
</feature>
<keyword evidence="1" id="KW-0732">Signal</keyword>
<dbReference type="Proteomes" id="UP001634007">
    <property type="component" value="Unassembled WGS sequence"/>
</dbReference>
<gene>
    <name evidence="2" type="ORF">ACJRO7_033450</name>
</gene>
<protein>
    <recommendedName>
        <fullName evidence="4">Root meristem growth factor 9</fullName>
    </recommendedName>
</protein>
<comment type="caution">
    <text evidence="2">The sequence shown here is derived from an EMBL/GenBank/DDBJ whole genome shotgun (WGS) entry which is preliminary data.</text>
</comment>
<evidence type="ECO:0000256" key="1">
    <source>
        <dbReference type="SAM" id="SignalP"/>
    </source>
</evidence>
<reference evidence="2 3" key="1">
    <citation type="submission" date="2024-11" db="EMBL/GenBank/DDBJ databases">
        <title>Chromosome-level genome assembly of Eucalyptus globulus Labill. provides insights into its genome evolution.</title>
        <authorList>
            <person name="Li X."/>
        </authorList>
    </citation>
    <scope>NUCLEOTIDE SEQUENCE [LARGE SCALE GENOMIC DNA]</scope>
    <source>
        <strain evidence="2">CL2024</strain>
        <tissue evidence="2">Fresh tender leaves</tissue>
    </source>
</reference>
<dbReference type="EMBL" id="JBJKBG010000008">
    <property type="protein sequence ID" value="KAL3728864.1"/>
    <property type="molecule type" value="Genomic_DNA"/>
</dbReference>